<feature type="binding site" evidence="12">
    <location>
        <position position="11"/>
    </location>
    <ligand>
        <name>ATP</name>
        <dbReference type="ChEBI" id="CHEBI:30616"/>
    </ligand>
</feature>
<dbReference type="InterPro" id="IPR032828">
    <property type="entry name" value="PolyA_RNA-bd"/>
</dbReference>
<dbReference type="RefSeq" id="WP_176124569.1">
    <property type="nucleotide sequence ID" value="NZ_JACHDE010000003.1"/>
</dbReference>
<dbReference type="InterPro" id="IPR050124">
    <property type="entry name" value="tRNA_CCA-adding_enzyme"/>
</dbReference>
<keyword evidence="4 12" id="KW-0548">Nucleotidyltransferase</keyword>
<keyword evidence="11 12" id="KW-0511">Multifunctional enzyme</keyword>
<dbReference type="PIRSF" id="PIRSF000813">
    <property type="entry name" value="CCA_bact"/>
    <property type="match status" value="1"/>
</dbReference>
<feature type="binding site" evidence="12">
    <location>
        <position position="143"/>
    </location>
    <ligand>
        <name>ATP</name>
        <dbReference type="ChEBI" id="CHEBI:30616"/>
    </ligand>
</feature>
<evidence type="ECO:0000313" key="15">
    <source>
        <dbReference type="Proteomes" id="UP000592820"/>
    </source>
</evidence>
<feature type="domain" description="HD" evidence="13">
    <location>
        <begin position="232"/>
        <end position="333"/>
    </location>
</feature>
<keyword evidence="12 14" id="KW-0378">Hydrolase</keyword>
<keyword evidence="7 12" id="KW-0692">RNA repair</keyword>
<dbReference type="Pfam" id="PF01743">
    <property type="entry name" value="PolyA_pol"/>
    <property type="match status" value="1"/>
</dbReference>
<sequence length="410" mass="45398">MNIYAVGGAVRDELLGVPVQDRDYVVVGATPEQMVAQGYRPVGKDFPVFLHPQTHEEYALARTERKTAAGYHGFQFFYAPDVTLEEDLARRDLTINAMAREVRPDGALTGPVIDPFNGQADLRARLFRHVSDAFLEDPVRILRIARFAARFVDFTVAPETLALMREMVADGEADALVAERVWQEVSRGLMEKKPSRMFDVLRDCGALARILPEIDALFGVPQRADYHPEVDTGVHVMMVLDHAAQQGYTLPVRFAALTHDLGKATTPEEQLPRHIGHEGRSVDLLKPLCERLRVPNECRDLAMLVAREHGNIHRVMEMGAAALVRLLERSDAIRKPARFAEALQACESDARGRLGLEMSEYPQAERLRVALVAARGVDAGAVAKRLADAPAGIKDAVHEERVRAVQAALA</sequence>
<feature type="binding site" evidence="12">
    <location>
        <position position="8"/>
    </location>
    <ligand>
        <name>ATP</name>
        <dbReference type="ChEBI" id="CHEBI:30616"/>
    </ligand>
</feature>
<gene>
    <name evidence="12" type="primary">cca</name>
    <name evidence="14" type="ORF">HDG41_002733</name>
</gene>
<dbReference type="PANTHER" id="PTHR47545">
    <property type="entry name" value="MULTIFUNCTIONAL CCA PROTEIN"/>
    <property type="match status" value="1"/>
</dbReference>
<evidence type="ECO:0000256" key="7">
    <source>
        <dbReference type="ARBA" id="ARBA00022800"/>
    </source>
</evidence>
<dbReference type="InterPro" id="IPR043519">
    <property type="entry name" value="NT_sf"/>
</dbReference>
<comment type="domain">
    <text evidence="12">Comprises two domains: an N-terminal domain containing the nucleotidyltransferase activity and a C-terminal HD domain associated with both phosphodiesterase and phosphatase activities.</text>
</comment>
<keyword evidence="5 12" id="KW-0479">Metal-binding</keyword>
<evidence type="ECO:0000256" key="11">
    <source>
        <dbReference type="ARBA" id="ARBA00023268"/>
    </source>
</evidence>
<comment type="cofactor">
    <cofactor evidence="12">
        <name>Mg(2+)</name>
        <dbReference type="ChEBI" id="CHEBI:18420"/>
    </cofactor>
    <text evidence="12">Magnesium is required for nucleotidyltransferase activity.</text>
</comment>
<feature type="binding site" evidence="12">
    <location>
        <position position="146"/>
    </location>
    <ligand>
        <name>CTP</name>
        <dbReference type="ChEBI" id="CHEBI:37563"/>
    </ligand>
</feature>
<dbReference type="GO" id="GO:0000287">
    <property type="term" value="F:magnesium ion binding"/>
    <property type="evidence" value="ECO:0007669"/>
    <property type="project" value="UniProtKB-UniRule"/>
</dbReference>
<dbReference type="EC" id="2.7.7.72" evidence="12"/>
<dbReference type="InterPro" id="IPR006674">
    <property type="entry name" value="HD_domain"/>
</dbReference>
<feature type="binding site" evidence="12">
    <location>
        <position position="11"/>
    </location>
    <ligand>
        <name>CTP</name>
        <dbReference type="ChEBI" id="CHEBI:37563"/>
    </ligand>
</feature>
<dbReference type="EMBL" id="JACHDE010000003">
    <property type="protein sequence ID" value="MBB5400684.1"/>
    <property type="molecule type" value="Genomic_DNA"/>
</dbReference>
<evidence type="ECO:0000313" key="14">
    <source>
        <dbReference type="EMBL" id="MBB5400684.1"/>
    </source>
</evidence>
<comment type="cofactor">
    <cofactor evidence="12">
        <name>Ni(2+)</name>
        <dbReference type="ChEBI" id="CHEBI:49786"/>
    </cofactor>
    <text evidence="12">Nickel for phosphatase activity.</text>
</comment>
<proteinExistence type="inferred from homology"/>
<evidence type="ECO:0000256" key="10">
    <source>
        <dbReference type="ARBA" id="ARBA00022884"/>
    </source>
</evidence>
<dbReference type="CDD" id="cd05398">
    <property type="entry name" value="NT_ClassII-CCAase"/>
    <property type="match status" value="1"/>
</dbReference>
<evidence type="ECO:0000256" key="9">
    <source>
        <dbReference type="ARBA" id="ARBA00022842"/>
    </source>
</evidence>
<dbReference type="PANTHER" id="PTHR47545:SF1">
    <property type="entry name" value="MULTIFUNCTIONAL CCA PROTEIN"/>
    <property type="match status" value="1"/>
</dbReference>
<dbReference type="GO" id="GO:0004112">
    <property type="term" value="F:cyclic-nucleotide phosphodiesterase activity"/>
    <property type="evidence" value="ECO:0007669"/>
    <property type="project" value="UniProtKB-UniRule"/>
</dbReference>
<dbReference type="Proteomes" id="UP000592820">
    <property type="component" value="Unassembled WGS sequence"/>
</dbReference>
<evidence type="ECO:0000256" key="4">
    <source>
        <dbReference type="ARBA" id="ARBA00022695"/>
    </source>
</evidence>
<keyword evidence="8 12" id="KW-0067">ATP-binding</keyword>
<dbReference type="GO" id="GO:0004810">
    <property type="term" value="F:CCA tRNA nucleotidyltransferase activity"/>
    <property type="evidence" value="ECO:0007669"/>
    <property type="project" value="UniProtKB-UniRule"/>
</dbReference>
<feature type="binding site" evidence="12">
    <location>
        <position position="21"/>
    </location>
    <ligand>
        <name>Mg(2+)</name>
        <dbReference type="ChEBI" id="CHEBI:18420"/>
    </ligand>
</feature>
<dbReference type="PROSITE" id="PS51831">
    <property type="entry name" value="HD"/>
    <property type="match status" value="1"/>
</dbReference>
<feature type="binding site" evidence="12">
    <location>
        <position position="143"/>
    </location>
    <ligand>
        <name>CTP</name>
        <dbReference type="ChEBI" id="CHEBI:37563"/>
    </ligand>
</feature>
<reference evidence="14 15" key="1">
    <citation type="submission" date="2020-08" db="EMBL/GenBank/DDBJ databases">
        <title>Genomic Encyclopedia of Type Strains, Phase IV (KMG-V): Genome sequencing to study the core and pangenomes of soil and plant-associated prokaryotes.</title>
        <authorList>
            <person name="Whitman W."/>
        </authorList>
    </citation>
    <scope>NUCLEOTIDE SEQUENCE [LARGE SCALE GENOMIC DNA]</scope>
    <source>
        <strain evidence="14 15">JPY162</strain>
    </source>
</reference>
<comment type="miscellaneous">
    <text evidence="12">A single active site specifically recognizes both ATP and CTP and is responsible for their addition.</text>
</comment>
<keyword evidence="6 12" id="KW-0547">Nucleotide-binding</keyword>
<keyword evidence="3 12" id="KW-0819">tRNA processing</keyword>
<comment type="function">
    <text evidence="12">Catalyzes the addition and repair of the essential 3'-terminal CCA sequence in tRNAs without using a nucleic acid template. Adds these three nucleotides in the order of C, C, and A to the tRNA nucleotide-73, using CTP and ATP as substrates and producing inorganic pyrophosphate. tRNA 3'-terminal CCA addition is required both for tRNA processing and repair. Also involved in tRNA surveillance by mediating tandem CCA addition to generate a CCACCA at the 3' terminus of unstable tRNAs. While stable tRNAs receive only 3'-terminal CCA, unstable tRNAs are marked with CCACCA and rapidly degraded.</text>
</comment>
<dbReference type="InterPro" id="IPR002646">
    <property type="entry name" value="PolA_pol_head_dom"/>
</dbReference>
<evidence type="ECO:0000256" key="8">
    <source>
        <dbReference type="ARBA" id="ARBA00022840"/>
    </source>
</evidence>
<comment type="catalytic activity">
    <reaction evidence="12">
        <text>a tRNA precursor + 2 CTP + ATP = a tRNA with a 3' CCA end + 3 diphosphate</text>
        <dbReference type="Rhea" id="RHEA:14433"/>
        <dbReference type="Rhea" id="RHEA-COMP:10465"/>
        <dbReference type="Rhea" id="RHEA-COMP:10468"/>
        <dbReference type="ChEBI" id="CHEBI:30616"/>
        <dbReference type="ChEBI" id="CHEBI:33019"/>
        <dbReference type="ChEBI" id="CHEBI:37563"/>
        <dbReference type="ChEBI" id="CHEBI:74896"/>
        <dbReference type="ChEBI" id="CHEBI:83071"/>
        <dbReference type="EC" id="2.7.7.72"/>
    </reaction>
</comment>
<organism evidence="14 15">
    <name type="scientific">Paraburkholderia youngii</name>
    <dbReference type="NCBI Taxonomy" id="2782701"/>
    <lineage>
        <taxon>Bacteria</taxon>
        <taxon>Pseudomonadati</taxon>
        <taxon>Pseudomonadota</taxon>
        <taxon>Betaproteobacteria</taxon>
        <taxon>Burkholderiales</taxon>
        <taxon>Burkholderiaceae</taxon>
        <taxon>Paraburkholderia</taxon>
    </lineage>
</organism>
<dbReference type="Pfam" id="PF12627">
    <property type="entry name" value="PolyA_pol_RNAbd"/>
    <property type="match status" value="1"/>
</dbReference>
<dbReference type="SUPFAM" id="SSF81301">
    <property type="entry name" value="Nucleotidyltransferase"/>
    <property type="match status" value="1"/>
</dbReference>
<dbReference type="GO" id="GO:0001680">
    <property type="term" value="P:tRNA 3'-terminal CCA addition"/>
    <property type="evidence" value="ECO:0007669"/>
    <property type="project" value="UniProtKB-UniRule"/>
</dbReference>
<keyword evidence="1 12" id="KW-0533">Nickel</keyword>
<protein>
    <recommendedName>
        <fullName evidence="12">Multifunctional CCA protein</fullName>
    </recommendedName>
    <domain>
        <recommendedName>
            <fullName evidence="12">CCA-adding enzyme</fullName>
            <ecNumber evidence="12">2.7.7.72</ecNumber>
        </recommendedName>
        <alternativeName>
            <fullName evidence="12">CCA tRNA nucleotidyltransferase</fullName>
        </alternativeName>
        <alternativeName>
            <fullName evidence="12">tRNA CCA-pyrophosphorylase</fullName>
        </alternativeName>
        <alternativeName>
            <fullName evidence="12">tRNA adenylyl-/cytidylyl-transferase</fullName>
        </alternativeName>
        <alternativeName>
            <fullName evidence="12">tRNA nucleotidyltransferase</fullName>
        </alternativeName>
        <alternativeName>
            <fullName evidence="12">tRNA-NT</fullName>
        </alternativeName>
    </domain>
    <domain>
        <recommendedName>
            <fullName evidence="12">2'-nucleotidase</fullName>
            <ecNumber evidence="12">3.1.3.-</ecNumber>
        </recommendedName>
    </domain>
    <domain>
        <recommendedName>
            <fullName evidence="12">2',3'-cyclic phosphodiesterase</fullName>
            <ecNumber evidence="12">3.1.4.-</ecNumber>
        </recommendedName>
    </domain>
    <domain>
        <recommendedName>
            <fullName evidence="12">Phosphatase</fullName>
        </recommendedName>
    </domain>
</protein>
<dbReference type="Pfam" id="PF01966">
    <property type="entry name" value="HD"/>
    <property type="match status" value="1"/>
</dbReference>
<evidence type="ECO:0000256" key="5">
    <source>
        <dbReference type="ARBA" id="ARBA00022723"/>
    </source>
</evidence>
<evidence type="ECO:0000256" key="3">
    <source>
        <dbReference type="ARBA" id="ARBA00022694"/>
    </source>
</evidence>
<evidence type="ECO:0000259" key="13">
    <source>
        <dbReference type="PROSITE" id="PS51831"/>
    </source>
</evidence>
<dbReference type="Gene3D" id="3.30.460.10">
    <property type="entry name" value="Beta Polymerase, domain 2"/>
    <property type="match status" value="1"/>
</dbReference>
<dbReference type="GO" id="GO:0005524">
    <property type="term" value="F:ATP binding"/>
    <property type="evidence" value="ECO:0007669"/>
    <property type="project" value="UniProtKB-UniRule"/>
</dbReference>
<feature type="binding site" evidence="12">
    <location>
        <position position="23"/>
    </location>
    <ligand>
        <name>Mg(2+)</name>
        <dbReference type="ChEBI" id="CHEBI:18420"/>
    </ligand>
</feature>
<accession>A0A7W8L5G8</accession>
<comment type="caution">
    <text evidence="14">The sequence shown here is derived from an EMBL/GenBank/DDBJ whole genome shotgun (WGS) entry which is preliminary data.</text>
</comment>
<dbReference type="Gene3D" id="1.10.3090.10">
    <property type="entry name" value="cca-adding enzyme, domain 2"/>
    <property type="match status" value="1"/>
</dbReference>
<dbReference type="InterPro" id="IPR012006">
    <property type="entry name" value="CCA_bact"/>
</dbReference>
<dbReference type="HAMAP" id="MF_01261">
    <property type="entry name" value="CCA_bact_type1"/>
    <property type="match status" value="1"/>
</dbReference>
<evidence type="ECO:0000256" key="1">
    <source>
        <dbReference type="ARBA" id="ARBA00022596"/>
    </source>
</evidence>
<feature type="binding site" evidence="12">
    <location>
        <position position="8"/>
    </location>
    <ligand>
        <name>CTP</name>
        <dbReference type="ChEBI" id="CHEBI:37563"/>
    </ligand>
</feature>
<dbReference type="EC" id="3.1.4.-" evidence="12"/>
<evidence type="ECO:0000256" key="12">
    <source>
        <dbReference type="HAMAP-Rule" id="MF_01261"/>
    </source>
</evidence>
<evidence type="ECO:0000256" key="6">
    <source>
        <dbReference type="ARBA" id="ARBA00022741"/>
    </source>
</evidence>
<feature type="binding site" evidence="12">
    <location>
        <position position="146"/>
    </location>
    <ligand>
        <name>ATP</name>
        <dbReference type="ChEBI" id="CHEBI:30616"/>
    </ligand>
</feature>
<comment type="similarity">
    <text evidence="12">Belongs to the tRNA nucleotidyltransferase/poly(A) polymerase family. Bacterial CCA-adding enzyme type 1 subfamily.</text>
</comment>
<name>A0A7W8L5G8_9BURK</name>
<comment type="catalytic activity">
    <reaction evidence="12">
        <text>a tRNA with a 3' CCA end + 2 CTP + ATP = a tRNA with a 3' CCACCA end + 3 diphosphate</text>
        <dbReference type="Rhea" id="RHEA:76235"/>
        <dbReference type="Rhea" id="RHEA-COMP:10468"/>
        <dbReference type="Rhea" id="RHEA-COMP:18655"/>
        <dbReference type="ChEBI" id="CHEBI:30616"/>
        <dbReference type="ChEBI" id="CHEBI:33019"/>
        <dbReference type="ChEBI" id="CHEBI:37563"/>
        <dbReference type="ChEBI" id="CHEBI:83071"/>
        <dbReference type="ChEBI" id="CHEBI:195187"/>
    </reaction>
</comment>
<dbReference type="GO" id="GO:0000049">
    <property type="term" value="F:tRNA binding"/>
    <property type="evidence" value="ECO:0007669"/>
    <property type="project" value="UniProtKB-UniRule"/>
</dbReference>
<dbReference type="HAMAP" id="MF_01262">
    <property type="entry name" value="CCA_bact_type2"/>
    <property type="match status" value="1"/>
</dbReference>
<dbReference type="GO" id="GO:0016791">
    <property type="term" value="F:phosphatase activity"/>
    <property type="evidence" value="ECO:0007669"/>
    <property type="project" value="UniProtKB-UniRule"/>
</dbReference>
<keyword evidence="10 12" id="KW-0694">RNA-binding</keyword>
<evidence type="ECO:0000256" key="2">
    <source>
        <dbReference type="ARBA" id="ARBA00022679"/>
    </source>
</evidence>
<keyword evidence="2 12" id="KW-0808">Transferase</keyword>
<dbReference type="SUPFAM" id="SSF81891">
    <property type="entry name" value="Poly A polymerase C-terminal region-like"/>
    <property type="match status" value="1"/>
</dbReference>
<dbReference type="GO" id="GO:0042245">
    <property type="term" value="P:RNA repair"/>
    <property type="evidence" value="ECO:0007669"/>
    <property type="project" value="UniProtKB-KW"/>
</dbReference>
<keyword evidence="9 12" id="KW-0460">Magnesium</keyword>
<dbReference type="EC" id="3.1.3.-" evidence="12"/>
<comment type="subunit">
    <text evidence="12">Monomer. Can also form homodimers and oligomers.</text>
</comment>
<dbReference type="AlphaFoldDB" id="A0A7W8L5G8"/>
<dbReference type="NCBIfam" id="NF008137">
    <property type="entry name" value="PRK10885.1"/>
    <property type="match status" value="1"/>
</dbReference>
<feature type="binding site" evidence="12">
    <location>
        <position position="91"/>
    </location>
    <ligand>
        <name>CTP</name>
        <dbReference type="ChEBI" id="CHEBI:37563"/>
    </ligand>
</feature>
<feature type="binding site" evidence="12">
    <location>
        <position position="91"/>
    </location>
    <ligand>
        <name>ATP</name>
        <dbReference type="ChEBI" id="CHEBI:30616"/>
    </ligand>
</feature>